<evidence type="ECO:0000313" key="1">
    <source>
        <dbReference type="EMBL" id="KKP66628.1"/>
    </source>
</evidence>
<dbReference type="PROSITE" id="PS51257">
    <property type="entry name" value="PROKAR_LIPOPROTEIN"/>
    <property type="match status" value="1"/>
</dbReference>
<reference evidence="1 2" key="1">
    <citation type="journal article" date="2015" name="Nature">
        <title>rRNA introns, odd ribosomes, and small enigmatic genomes across a large radiation of phyla.</title>
        <authorList>
            <person name="Brown C.T."/>
            <person name="Hug L.A."/>
            <person name="Thomas B.C."/>
            <person name="Sharon I."/>
            <person name="Castelle C.J."/>
            <person name="Singh A."/>
            <person name="Wilkins M.J."/>
            <person name="Williams K.H."/>
            <person name="Banfield J.F."/>
        </authorList>
    </citation>
    <scope>NUCLEOTIDE SEQUENCE [LARGE SCALE GENOMIC DNA]</scope>
</reference>
<dbReference type="AlphaFoldDB" id="A0A0G0BB30"/>
<evidence type="ECO:0000313" key="2">
    <source>
        <dbReference type="Proteomes" id="UP000034952"/>
    </source>
</evidence>
<evidence type="ECO:0008006" key="3">
    <source>
        <dbReference type="Google" id="ProtNLM"/>
    </source>
</evidence>
<dbReference type="EMBL" id="LBPY01000004">
    <property type="protein sequence ID" value="KKP66628.1"/>
    <property type="molecule type" value="Genomic_DNA"/>
</dbReference>
<comment type="caution">
    <text evidence="1">The sequence shown here is derived from an EMBL/GenBank/DDBJ whole genome shotgun (WGS) entry which is preliminary data.</text>
</comment>
<name>A0A0G0BB30_9BACT</name>
<protein>
    <recommendedName>
        <fullName evidence="3">Lipoprotein</fullName>
    </recommendedName>
</protein>
<organism evidence="1 2">
    <name type="scientific">Candidatus Nomurabacteria bacterium GW2011_GWE1_35_16</name>
    <dbReference type="NCBI Taxonomy" id="1618761"/>
    <lineage>
        <taxon>Bacteria</taxon>
        <taxon>Candidatus Nomuraibacteriota</taxon>
    </lineage>
</organism>
<dbReference type="Proteomes" id="UP000034952">
    <property type="component" value="Unassembled WGS sequence"/>
</dbReference>
<sequence>MKIKKVLPYVVFIGFVFIGLVSTSCDTSSKTVTSTPPAQEAEEEDSLTIFEPFLRLKLSVADSMVVFNSSEIRVKKNFLEDENFVKNGILYYTLTDSANRVLQTIPARTPASTYLIERDEKGVLKKIVASFENNEVTYVINYFRKGVVAKADKKQIVDKQGKTKMVTAPVKYPNVFVPWGTATVTYKGKTTKGLSFELIINETEDSYLLVDRREWKGYEE</sequence>
<gene>
    <name evidence="1" type="ORF">UR64_C0004G0009</name>
</gene>
<accession>A0A0G0BB30</accession>
<proteinExistence type="predicted"/>